<dbReference type="AlphaFoldDB" id="A0A1W0WTE5"/>
<dbReference type="EMBL" id="MTYJ01000049">
    <property type="protein sequence ID" value="OQV18479.1"/>
    <property type="molecule type" value="Genomic_DNA"/>
</dbReference>
<comment type="caution">
    <text evidence="2">The sequence shown here is derived from an EMBL/GenBank/DDBJ whole genome shotgun (WGS) entry which is preliminary data.</text>
</comment>
<proteinExistence type="predicted"/>
<evidence type="ECO:0000313" key="3">
    <source>
        <dbReference type="Proteomes" id="UP000192578"/>
    </source>
</evidence>
<keyword evidence="3" id="KW-1185">Reference proteome</keyword>
<evidence type="ECO:0000256" key="1">
    <source>
        <dbReference type="SAM" id="SignalP"/>
    </source>
</evidence>
<evidence type="ECO:0000313" key="2">
    <source>
        <dbReference type="EMBL" id="OQV18479.1"/>
    </source>
</evidence>
<keyword evidence="1" id="KW-0732">Signal</keyword>
<protein>
    <submittedName>
        <fullName evidence="2">Uncharacterized protein</fullName>
    </submittedName>
</protein>
<sequence length="96" mass="10655">MMLLVLVVCLALRLASPATVVDVEISRRGYPSYSAPIVTSSGGYYSYGESPTAYSSSRDFDRWSSPLLSSPSYSLYYPSSSAYYAVQPASQRLYYY</sequence>
<organism evidence="2 3">
    <name type="scientific">Hypsibius exemplaris</name>
    <name type="common">Freshwater tardigrade</name>
    <dbReference type="NCBI Taxonomy" id="2072580"/>
    <lineage>
        <taxon>Eukaryota</taxon>
        <taxon>Metazoa</taxon>
        <taxon>Ecdysozoa</taxon>
        <taxon>Tardigrada</taxon>
        <taxon>Eutardigrada</taxon>
        <taxon>Parachela</taxon>
        <taxon>Hypsibioidea</taxon>
        <taxon>Hypsibiidae</taxon>
        <taxon>Hypsibius</taxon>
    </lineage>
</organism>
<reference evidence="3" key="1">
    <citation type="submission" date="2017-01" db="EMBL/GenBank/DDBJ databases">
        <title>Comparative genomics of anhydrobiosis in the tardigrade Hypsibius dujardini.</title>
        <authorList>
            <person name="Yoshida Y."/>
            <person name="Koutsovoulos G."/>
            <person name="Laetsch D."/>
            <person name="Stevens L."/>
            <person name="Kumar S."/>
            <person name="Horikawa D."/>
            <person name="Ishino K."/>
            <person name="Komine S."/>
            <person name="Tomita M."/>
            <person name="Blaxter M."/>
            <person name="Arakawa K."/>
        </authorList>
    </citation>
    <scope>NUCLEOTIDE SEQUENCE [LARGE SCALE GENOMIC DNA]</scope>
    <source>
        <strain evidence="3">Z151</strain>
    </source>
</reference>
<feature type="chain" id="PRO_5013252455" evidence="1">
    <location>
        <begin position="18"/>
        <end position="96"/>
    </location>
</feature>
<accession>A0A1W0WTE5</accession>
<name>A0A1W0WTE5_HYPEX</name>
<dbReference type="Proteomes" id="UP000192578">
    <property type="component" value="Unassembled WGS sequence"/>
</dbReference>
<feature type="signal peptide" evidence="1">
    <location>
        <begin position="1"/>
        <end position="17"/>
    </location>
</feature>
<gene>
    <name evidence="2" type="ORF">BV898_07488</name>
</gene>